<evidence type="ECO:0000256" key="1">
    <source>
        <dbReference type="SAM" id="Coils"/>
    </source>
</evidence>
<keyword evidence="1" id="KW-0175">Coiled coil</keyword>
<gene>
    <name evidence="3" type="ORF">LBRM2904_18.1430</name>
</gene>
<dbReference type="Gene3D" id="3.90.70.30">
    <property type="entry name" value="Phytochelatin synthase, N-terminal domain"/>
    <property type="match status" value="1"/>
</dbReference>
<name>A0A3P3Z3H3_LEIBR</name>
<dbReference type="InterPro" id="IPR038765">
    <property type="entry name" value="Papain-like_cys_pep_sf"/>
</dbReference>
<feature type="compositionally biased region" description="Basic and acidic residues" evidence="2">
    <location>
        <begin position="40"/>
        <end position="49"/>
    </location>
</feature>
<evidence type="ECO:0000313" key="3">
    <source>
        <dbReference type="EMBL" id="SYZ64771.1"/>
    </source>
</evidence>
<feature type="coiled-coil region" evidence="1">
    <location>
        <begin position="215"/>
        <end position="242"/>
    </location>
</feature>
<feature type="region of interest" description="Disordered" evidence="2">
    <location>
        <begin position="30"/>
        <end position="54"/>
    </location>
</feature>
<dbReference type="Proteomes" id="UP000319462">
    <property type="component" value="Chromosome 18"/>
</dbReference>
<proteinExistence type="predicted"/>
<feature type="compositionally biased region" description="Polar residues" evidence="2">
    <location>
        <begin position="30"/>
        <end position="39"/>
    </location>
</feature>
<dbReference type="EMBL" id="LS997617">
    <property type="protein sequence ID" value="SYZ64771.1"/>
    <property type="molecule type" value="Genomic_DNA"/>
</dbReference>
<sequence>MALSVTPTAAPSLHSLHRFAPLRANTTSLPTYSSPLLENQSRRESDRAVPEQSRNRAPPCVLCVTIETKSGTPSLGVVGRLLLLLSLSLQIYNFSLFFFFLPSLMPSSFASSSAGQPSASHLKATTMGVARTSPALPPATYPTKMATPMNANDMKRMTRVRLNPTTRIASVPMSPVLPYADIPQSNDFQASTMPRMETTKLTSAPVAPSDHHQAVQAVQTAYEKTEAHLKTIEAKLSLLHEEMQRAASLPTSREAPIETPSSNGMARGALGSLAPIATNGTSGRTAAVKHHLQPIPPAVATPLPPVTPARVSKVSRVGKSTASPVTAVIAEPSANAVAFVPVFEKPYQQHDPLYPRFSIDDANLLESPKASIGSDSSSENGSTGSSSSDASCTLPAGAPQSVEEPARPPAQAFPAAGEDSKPSQGTVTPVRQRVRSKGVSYANASSSAGAADNHGVIKFSGDESEMITRDFAAWPSSTASPLKCLAWGAVETGEVVAVGREFRRISCQASTSGGAAAHLSVGGVCKDVVANGQAVHGLRNATRRQTFLVTHLQELFFAPIPRFSDVLTCSEAGLFNKHDVEKLMLPGASCSWLCCASLAISYVSGVPTPVEKVLRANRMGVHYISFPTITLAELFDVVNDYIHTCYHRTSVHNGNCTEDEFEDDEEAAQYLSEDEQKELANIHCEMAIFDNDVLDPEFGEDIHGMGEHPPITSMAQFRKELLLHLEEEKSMYIFNYNPYVLEQSQLRLRSNHCDTEEEAAMIMSTARFPANTTGLFGILLSFDSMKHEVKVLTPYLSAEQHSLPFNDGEEGHVRHFASTFANFVMEEQVVSLQAFYESVHQVDSYLHLSRGFVRVFKSKSFTPKVPSIFPLFVLDGSSAGGLTMGVLNVTIAPHVLGLAMLHHLSVTFLLTDSARRKQSSRNLLSKANVCDVKLRGIPLTKVCQQLRLPLSMIVCESNRSSIEAAYVWYHLFLQQLQINQDVRIGLILPSRRDGAADGQPNITDSEFLNHLHLIVQSQSVMLISFNINIALNLRIDARCEPAHFAIVIGVDGERGIVRLADVNTKRFRKTWHIPASRLYNAVMGYGYIVASKDKKVIKSLNGKQFHEDALQCARNFLPPSTPAVHQRFEYPSCPYPVTVLADAVERLGFAGTNVERFLNFCGFHISYFLSHDMPLEGAAFAIQNYSHYALDDAVSVTTMHYDFCEENPPPKEEGAEVGVTPTYPVRSEADFLQAIQYAIADPAKRKLIVKYDLSVLQANAAVWNGNDGSGFAFVMYYEAPTKTVVLSDASPSSFYRSFACPLTVLFSAVCSWDRVDLRGRGTILLTTEVTQESVYEGAKGYDMAHALVHHPFKPIFSAVFSCLALASTEIMMNIETPTLLGGAPVSIEDEEKRKYRRYNNIFSAEDFLYTLPSFNVCEWRMQSVDIHDIVSMANRAFATLRLPLRAVDVLQETGAHTRADPKALLRACSGVNGVLTIILVTYDTGMLHGVPGWSAGLVNRVHFLDDESGDEESEAKLMVPGAPENSAGSVQLLEGDPCRWGACSECSAEELVRAVKGIYRVEEVIDDGADE</sequence>
<accession>A0A3P3Z3H3</accession>
<feature type="compositionally biased region" description="Low complexity" evidence="2">
    <location>
        <begin position="440"/>
        <end position="451"/>
    </location>
</feature>
<organism evidence="3 4">
    <name type="scientific">Leishmania braziliensis MHOM/BR/75/M2904</name>
    <dbReference type="NCBI Taxonomy" id="420245"/>
    <lineage>
        <taxon>Eukaryota</taxon>
        <taxon>Discoba</taxon>
        <taxon>Euglenozoa</taxon>
        <taxon>Kinetoplastea</taxon>
        <taxon>Metakinetoplastina</taxon>
        <taxon>Trypanosomatida</taxon>
        <taxon>Trypanosomatidae</taxon>
        <taxon>Leishmaniinae</taxon>
        <taxon>Leishmania</taxon>
        <taxon>Leishmania braziliensis species complex</taxon>
    </lineage>
</organism>
<feature type="compositionally biased region" description="Low complexity" evidence="2">
    <location>
        <begin position="371"/>
        <end position="391"/>
    </location>
</feature>
<protein>
    <submittedName>
        <fullName evidence="3">Hypothetical_protein</fullName>
    </submittedName>
</protein>
<evidence type="ECO:0000256" key="2">
    <source>
        <dbReference type="SAM" id="MobiDB-lite"/>
    </source>
</evidence>
<dbReference type="SUPFAM" id="SSF54001">
    <property type="entry name" value="Cysteine proteinases"/>
    <property type="match status" value="2"/>
</dbReference>
<reference evidence="3 4" key="1">
    <citation type="submission" date="2018-09" db="EMBL/GenBank/DDBJ databases">
        <authorList>
            <person name="Peiro R."/>
            <person name="Begona"/>
            <person name="Cbmso G."/>
            <person name="Lopez M."/>
            <person name="Gonzalez S."/>
        </authorList>
    </citation>
    <scope>NUCLEOTIDE SEQUENCE [LARGE SCALE GENOMIC DNA]</scope>
</reference>
<evidence type="ECO:0000313" key="4">
    <source>
        <dbReference type="Proteomes" id="UP000319462"/>
    </source>
</evidence>
<dbReference type="InterPro" id="IPR038156">
    <property type="entry name" value="PCS_N_sf"/>
</dbReference>
<feature type="region of interest" description="Disordered" evidence="2">
    <location>
        <begin position="368"/>
        <end position="454"/>
    </location>
</feature>